<feature type="transmembrane region" description="Helical" evidence="1">
    <location>
        <begin position="21"/>
        <end position="44"/>
    </location>
</feature>
<accession>A0A5C5Z3M1</accession>
<evidence type="ECO:0000313" key="3">
    <source>
        <dbReference type="Proteomes" id="UP000315010"/>
    </source>
</evidence>
<sequence>MNQTRSRGSNSLQRFLREFSMLDRLNAVGVFVFVAGIGVFNFLVDPYNLRGSQDIPLRQQTLALAENQRLWKLAEFRHEPCQNILIGDSRMRSIGDEVVRQVTDERYYNFAYGGATLADSIETFWFATKQTQLQNVVIGVNFDSVDAGKQWNLVKQEANRLGSPAKYYLNPSITMASWNLVAESDSKSERPPLDRDIFWREKLAEGERTFHDFVFAKQLMDQLREIGKFCGENSIRLNFVIFPTHQEYHDLIDTANLSREFDSFVSGLRQIAPTRNWDVPSEVTSDRANFRDPVHFITSIGKEVLASVICSTKPLTPKSD</sequence>
<dbReference type="EMBL" id="SJPJ01000001">
    <property type="protein sequence ID" value="TWT81153.1"/>
    <property type="molecule type" value="Genomic_DNA"/>
</dbReference>
<dbReference type="Proteomes" id="UP000315010">
    <property type="component" value="Unassembled WGS sequence"/>
</dbReference>
<name>A0A5C5Z3M1_9BACT</name>
<evidence type="ECO:0000313" key="2">
    <source>
        <dbReference type="EMBL" id="TWT81153.1"/>
    </source>
</evidence>
<protein>
    <submittedName>
        <fullName evidence="2">Uncharacterized protein</fullName>
    </submittedName>
</protein>
<keyword evidence="1" id="KW-0812">Transmembrane</keyword>
<reference evidence="2 3" key="1">
    <citation type="submission" date="2019-02" db="EMBL/GenBank/DDBJ databases">
        <title>Deep-cultivation of Planctomycetes and their phenomic and genomic characterization uncovers novel biology.</title>
        <authorList>
            <person name="Wiegand S."/>
            <person name="Jogler M."/>
            <person name="Boedeker C."/>
            <person name="Pinto D."/>
            <person name="Vollmers J."/>
            <person name="Rivas-Marin E."/>
            <person name="Kohn T."/>
            <person name="Peeters S.H."/>
            <person name="Heuer A."/>
            <person name="Rast P."/>
            <person name="Oberbeckmann S."/>
            <person name="Bunk B."/>
            <person name="Jeske O."/>
            <person name="Meyerdierks A."/>
            <person name="Storesund J.E."/>
            <person name="Kallscheuer N."/>
            <person name="Luecker S."/>
            <person name="Lage O.M."/>
            <person name="Pohl T."/>
            <person name="Merkel B.J."/>
            <person name="Hornburger P."/>
            <person name="Mueller R.-W."/>
            <person name="Bruemmer F."/>
            <person name="Labrenz M."/>
            <person name="Spormann A.M."/>
            <person name="Op Den Camp H."/>
            <person name="Overmann J."/>
            <person name="Amann R."/>
            <person name="Jetten M.S.M."/>
            <person name="Mascher T."/>
            <person name="Medema M.H."/>
            <person name="Devos D.P."/>
            <person name="Kaster A.-K."/>
            <person name="Ovreas L."/>
            <person name="Rohde M."/>
            <person name="Galperin M.Y."/>
            <person name="Jogler C."/>
        </authorList>
    </citation>
    <scope>NUCLEOTIDE SEQUENCE [LARGE SCALE GENOMIC DNA]</scope>
    <source>
        <strain evidence="2 3">CA13</strain>
    </source>
</reference>
<evidence type="ECO:0000256" key="1">
    <source>
        <dbReference type="SAM" id="Phobius"/>
    </source>
</evidence>
<dbReference type="AlphaFoldDB" id="A0A5C5Z3M1"/>
<keyword evidence="3" id="KW-1185">Reference proteome</keyword>
<gene>
    <name evidence="2" type="ORF">CA13_26010</name>
</gene>
<proteinExistence type="predicted"/>
<organism evidence="2 3">
    <name type="scientific">Novipirellula herctigrandis</name>
    <dbReference type="NCBI Taxonomy" id="2527986"/>
    <lineage>
        <taxon>Bacteria</taxon>
        <taxon>Pseudomonadati</taxon>
        <taxon>Planctomycetota</taxon>
        <taxon>Planctomycetia</taxon>
        <taxon>Pirellulales</taxon>
        <taxon>Pirellulaceae</taxon>
        <taxon>Novipirellula</taxon>
    </lineage>
</organism>
<dbReference type="OrthoDB" id="869432at2"/>
<keyword evidence="1" id="KW-0472">Membrane</keyword>
<comment type="caution">
    <text evidence="2">The sequence shown here is derived from an EMBL/GenBank/DDBJ whole genome shotgun (WGS) entry which is preliminary data.</text>
</comment>
<dbReference type="RefSeq" id="WP_146396863.1">
    <property type="nucleotide sequence ID" value="NZ_SJPJ01000001.1"/>
</dbReference>
<keyword evidence="1" id="KW-1133">Transmembrane helix</keyword>